<dbReference type="EMBL" id="NBNE01023626">
    <property type="protein sequence ID" value="OWY90198.1"/>
    <property type="molecule type" value="Genomic_DNA"/>
</dbReference>
<accession>A0A225UB31</accession>
<evidence type="ECO:0000313" key="1">
    <source>
        <dbReference type="EMBL" id="OWY90198.1"/>
    </source>
</evidence>
<organism evidence="1 2">
    <name type="scientific">Phytophthora megakarya</name>
    <dbReference type="NCBI Taxonomy" id="4795"/>
    <lineage>
        <taxon>Eukaryota</taxon>
        <taxon>Sar</taxon>
        <taxon>Stramenopiles</taxon>
        <taxon>Oomycota</taxon>
        <taxon>Peronosporomycetes</taxon>
        <taxon>Peronosporales</taxon>
        <taxon>Peronosporaceae</taxon>
        <taxon>Phytophthora</taxon>
    </lineage>
</organism>
<comment type="caution">
    <text evidence="1">The sequence shown here is derived from an EMBL/GenBank/DDBJ whole genome shotgun (WGS) entry which is preliminary data.</text>
</comment>
<dbReference type="AlphaFoldDB" id="A0A225UB31"/>
<keyword evidence="2" id="KW-1185">Reference proteome</keyword>
<evidence type="ECO:0008006" key="3">
    <source>
        <dbReference type="Google" id="ProtNLM"/>
    </source>
</evidence>
<sequence length="287" mass="32569">MPRIGTHSNRREERTTSYYRGYKHTKALGSSRKIVYRCSKFRNGCRGTMKYTVATMGCFSVRPHTCRNAVVAGSIIDVLCVMKAHVDVLAIERIATSARQIWETVRGEFYDDDNQHVVRRRFELQAVRRIHRARNQHFSGDGYGVVEIPPLSLALNETATFFQFDYVSINHANTSKPKRLLAGAHPTLVNLLRYNGTTLFVDATFRLYHVDTNNRASGLFVPVYYMLSTARVESAYWNMIHFISQGTDQPIQPAGIVCEIEGALHNAIQTQFPNTIVVGCLFDMKQA</sequence>
<name>A0A225UB31_9STRA</name>
<dbReference type="Proteomes" id="UP000198211">
    <property type="component" value="Unassembled WGS sequence"/>
</dbReference>
<reference evidence="2" key="1">
    <citation type="submission" date="2017-03" db="EMBL/GenBank/DDBJ databases">
        <title>Phytopthora megakarya and P. palmivora, two closely related causual agents of cacao black pod achieved similar genome size and gene model numbers by different mechanisms.</title>
        <authorList>
            <person name="Ali S."/>
            <person name="Shao J."/>
            <person name="Larry D.J."/>
            <person name="Kronmiller B."/>
            <person name="Shen D."/>
            <person name="Strem M.D."/>
            <person name="Melnick R.L."/>
            <person name="Guiltinan M.J."/>
            <person name="Tyler B.M."/>
            <person name="Meinhardt L.W."/>
            <person name="Bailey B.A."/>
        </authorList>
    </citation>
    <scope>NUCLEOTIDE SEQUENCE [LARGE SCALE GENOMIC DNA]</scope>
    <source>
        <strain evidence="2">zdho120</strain>
    </source>
</reference>
<gene>
    <name evidence="1" type="ORF">PHMEG_00041786</name>
</gene>
<protein>
    <recommendedName>
        <fullName evidence="3">MULE transposase domain-containing protein</fullName>
    </recommendedName>
</protein>
<proteinExistence type="predicted"/>
<dbReference type="OrthoDB" id="112883at2759"/>
<evidence type="ECO:0000313" key="2">
    <source>
        <dbReference type="Proteomes" id="UP000198211"/>
    </source>
</evidence>